<name>A0A3P8KJF4_RAOTE</name>
<dbReference type="Gene3D" id="3.30.2350.10">
    <property type="entry name" value="Pseudouridine synthase"/>
    <property type="match status" value="1"/>
</dbReference>
<keyword evidence="1" id="KW-0413">Isomerase</keyword>
<sequence>MSACSAPVEDGTLLPLTRVRLTPETGRTHQLRIHCQLAGHPILGCDLYGGLLLPGTESAPRLMLHASELRFTHPVSGELINASSASPF</sequence>
<dbReference type="PANTHER" id="PTHR21600">
    <property type="entry name" value="MITOCHONDRIAL RNA PSEUDOURIDINE SYNTHASE"/>
    <property type="match status" value="1"/>
</dbReference>
<protein>
    <submittedName>
        <fullName evidence="1">Ribosomal large subunit pseudouridine synthase C</fullName>
        <ecNumber evidence="1">5.4.99.24</ecNumber>
    </submittedName>
</protein>
<dbReference type="GO" id="GO:0003723">
    <property type="term" value="F:RNA binding"/>
    <property type="evidence" value="ECO:0007669"/>
    <property type="project" value="InterPro"/>
</dbReference>
<accession>A0A3P8KJF4</accession>
<organism evidence="1 2">
    <name type="scientific">Raoultella terrigena</name>
    <name type="common">Klebsiella terrigena</name>
    <dbReference type="NCBI Taxonomy" id="577"/>
    <lineage>
        <taxon>Bacteria</taxon>
        <taxon>Pseudomonadati</taxon>
        <taxon>Pseudomonadota</taxon>
        <taxon>Gammaproteobacteria</taxon>
        <taxon>Enterobacterales</taxon>
        <taxon>Enterobacteriaceae</taxon>
        <taxon>Klebsiella/Raoultella group</taxon>
        <taxon>Raoultella</taxon>
    </lineage>
</organism>
<dbReference type="PANTHER" id="PTHR21600:SF89">
    <property type="entry name" value="RIBOSOMAL LARGE SUBUNIT PSEUDOURIDINE SYNTHASE A"/>
    <property type="match status" value="1"/>
</dbReference>
<gene>
    <name evidence="1" type="primary">rluC_1</name>
    <name evidence="1" type="ORF">NCTC13098_02932</name>
</gene>
<evidence type="ECO:0000313" key="1">
    <source>
        <dbReference type="EMBL" id="VDR26581.1"/>
    </source>
</evidence>
<dbReference type="EC" id="5.4.99.24" evidence="1"/>
<dbReference type="GO" id="GO:0160141">
    <property type="term" value="F:23S rRNA pseudouridine(955/2504/2580) synthase activity"/>
    <property type="evidence" value="ECO:0007669"/>
    <property type="project" value="UniProtKB-EC"/>
</dbReference>
<dbReference type="SUPFAM" id="SSF55120">
    <property type="entry name" value="Pseudouridine synthase"/>
    <property type="match status" value="1"/>
</dbReference>
<dbReference type="Proteomes" id="UP000274346">
    <property type="component" value="Chromosome"/>
</dbReference>
<dbReference type="InterPro" id="IPR050188">
    <property type="entry name" value="RluA_PseudoU_synthase"/>
</dbReference>
<dbReference type="GO" id="GO:0000455">
    <property type="term" value="P:enzyme-directed rRNA pseudouridine synthesis"/>
    <property type="evidence" value="ECO:0007669"/>
    <property type="project" value="TreeGrafter"/>
</dbReference>
<dbReference type="InterPro" id="IPR020103">
    <property type="entry name" value="PsdUridine_synth_cat_dom_sf"/>
</dbReference>
<evidence type="ECO:0000313" key="2">
    <source>
        <dbReference type="Proteomes" id="UP000274346"/>
    </source>
</evidence>
<dbReference type="KEGG" id="rtg:NCTC13098_02932"/>
<proteinExistence type="predicted"/>
<reference evidence="1 2" key="1">
    <citation type="submission" date="2018-12" db="EMBL/GenBank/DDBJ databases">
        <authorList>
            <consortium name="Pathogen Informatics"/>
        </authorList>
    </citation>
    <scope>NUCLEOTIDE SEQUENCE [LARGE SCALE GENOMIC DNA]</scope>
    <source>
        <strain evidence="1 2">NCTC13098</strain>
    </source>
</reference>
<dbReference type="AlphaFoldDB" id="A0A3P8KJF4"/>
<dbReference type="EMBL" id="LR131271">
    <property type="protein sequence ID" value="VDR26581.1"/>
    <property type="molecule type" value="Genomic_DNA"/>
</dbReference>